<reference evidence="1 2" key="1">
    <citation type="journal article" date="2010" name="Stand. Genomic Sci.">
        <title>Complete genome sequence of Acetohalobium arabaticum type strain (Z-7288).</title>
        <authorList>
            <person name="Sikorski J."/>
            <person name="Lapidus A."/>
            <person name="Chertkov O."/>
            <person name="Lucas S."/>
            <person name="Copeland A."/>
            <person name="Glavina Del Rio T."/>
            <person name="Nolan M."/>
            <person name="Tice H."/>
            <person name="Cheng J.F."/>
            <person name="Han C."/>
            <person name="Brambilla E."/>
            <person name="Pitluck S."/>
            <person name="Liolios K."/>
            <person name="Ivanova N."/>
            <person name="Mavromatis K."/>
            <person name="Mikhailova N."/>
            <person name="Pati A."/>
            <person name="Bruce D."/>
            <person name="Detter C."/>
            <person name="Tapia R."/>
            <person name="Goodwin L."/>
            <person name="Chen A."/>
            <person name="Palaniappan K."/>
            <person name="Land M."/>
            <person name="Hauser L."/>
            <person name="Chang Y.J."/>
            <person name="Jeffries C.D."/>
            <person name="Rohde M."/>
            <person name="Goker M."/>
            <person name="Spring S."/>
            <person name="Woyke T."/>
            <person name="Bristow J."/>
            <person name="Eisen J.A."/>
            <person name="Markowitz V."/>
            <person name="Hugenholtz P."/>
            <person name="Kyrpides N.C."/>
            <person name="Klenk H.P."/>
        </authorList>
    </citation>
    <scope>NUCLEOTIDE SEQUENCE [LARGE SCALE GENOMIC DNA]</scope>
    <source>
        <strain evidence="2">ATCC 49924 / DSM 5501 / Z-7288</strain>
    </source>
</reference>
<organism evidence="1 2">
    <name type="scientific">Acetohalobium arabaticum (strain ATCC 49924 / DSM 5501 / Z-7288)</name>
    <dbReference type="NCBI Taxonomy" id="574087"/>
    <lineage>
        <taxon>Bacteria</taxon>
        <taxon>Bacillati</taxon>
        <taxon>Bacillota</taxon>
        <taxon>Clostridia</taxon>
        <taxon>Halanaerobiales</taxon>
        <taxon>Halobacteroidaceae</taxon>
        <taxon>Acetohalobium</taxon>
    </lineage>
</organism>
<dbReference type="Proteomes" id="UP000001661">
    <property type="component" value="Chromosome"/>
</dbReference>
<dbReference type="Pfam" id="PF03698">
    <property type="entry name" value="UPF0180"/>
    <property type="match status" value="1"/>
</dbReference>
<dbReference type="KEGG" id="aar:Acear_0224"/>
<dbReference type="RefSeq" id="WP_013277221.1">
    <property type="nucleotide sequence ID" value="NC_014378.1"/>
</dbReference>
<gene>
    <name evidence="1" type="ordered locus">Acear_0224</name>
</gene>
<dbReference type="AlphaFoldDB" id="D9QTL1"/>
<dbReference type="InterPro" id="IPR005370">
    <property type="entry name" value="UPF0180"/>
</dbReference>
<evidence type="ECO:0000313" key="2">
    <source>
        <dbReference type="Proteomes" id="UP000001661"/>
    </source>
</evidence>
<keyword evidence="2" id="KW-1185">Reference proteome</keyword>
<accession>D9QTL1</accession>
<evidence type="ECO:0000313" key="1">
    <source>
        <dbReference type="EMBL" id="ADL11775.1"/>
    </source>
</evidence>
<dbReference type="EMBL" id="CP002105">
    <property type="protein sequence ID" value="ADL11775.1"/>
    <property type="molecule type" value="Genomic_DNA"/>
</dbReference>
<name>D9QTL1_ACEAZ</name>
<proteinExistence type="predicted"/>
<dbReference type="HOGENOM" id="CLU_187365_0_0_9"/>
<sequence length="91" mass="9679">MKNKGKKKVAVEEGLSEVAQELKKSGFEVATLGANATAKGDTDTTQKADAVIVNGQNQEAVKTANEIQGKVINAKNLSPNQVKEEVKNKVK</sequence>
<protein>
    <submittedName>
        <fullName evidence="1">Uncharacterized protein family (UPF0180)</fullName>
    </submittedName>
</protein>